<name>A0A199NUA9_9MICC</name>
<sequence>MRTTAASPLSIPDRARPLRPAPAPDGEAERLIADRLGAEPAHRAPESGRGVLVWGSSPGFLGIAEDVARAARMSLRTADAEHPPLCGPEDVLLVQADDVPGLHQLLIGPAAPPEPRRPAVIAGISGGADPWAAAHRIGAVWRQPDVVLLPQGRAWLADHLAQEGAAEPGHPRIGVLGASGGIGASALSLWLADRLREDGREPVVVDAVAASIGLDSCLSARSLDGLRWQQLEALPRRPEPARLLASLPAPQGIPVLTADPAHPGFGTRPDAGRWSVVDALGTVALPVIDLGSAAAMVPPGGLETQWVSRCSVLVLLVPFTLRGICQAQSAMRRWAPVLPIVPVGAGPRVCDVSDAEVAEILGAPLAAALPHVPAVYAAYDDGALLEVSRRRGLRRPVAAVADAALAAAEAPGGSEAGPGLARRSLEVGV</sequence>
<evidence type="ECO:0000313" key="2">
    <source>
        <dbReference type="EMBL" id="OAX52291.1"/>
    </source>
</evidence>
<evidence type="ECO:0000313" key="4">
    <source>
        <dbReference type="Proteomes" id="UP000053171"/>
    </source>
</evidence>
<feature type="region of interest" description="Disordered" evidence="1">
    <location>
        <begin position="1"/>
        <end position="27"/>
    </location>
</feature>
<dbReference type="EMBL" id="LJBJ02000005">
    <property type="protein sequence ID" value="OAX52291.1"/>
    <property type="molecule type" value="Genomic_DNA"/>
</dbReference>
<keyword evidence="4" id="KW-1185">Reference proteome</keyword>
<reference evidence="4" key="1">
    <citation type="submission" date="2016-04" db="EMBL/GenBank/DDBJ databases">
        <authorList>
            <person name="Waterworth S."/>
            <person name="Matcher G."/>
        </authorList>
    </citation>
    <scope>NUCLEOTIDE SEQUENCE [LARGE SCALE GENOMIC DNA]</scope>
    <source>
        <strain evidence="4">RuSp02-3</strain>
    </source>
</reference>
<dbReference type="Proteomes" id="UP000594975">
    <property type="component" value="Chromosome"/>
</dbReference>
<dbReference type="STRING" id="37923.BK826_01525"/>
<dbReference type="InterPro" id="IPR027417">
    <property type="entry name" value="P-loop_NTPase"/>
</dbReference>
<reference evidence="3 5" key="4">
    <citation type="submission" date="2020-12" db="EMBL/GenBank/DDBJ databases">
        <title>FDA dAtabase for Regulatory Grade micrObial Sequences (FDA-ARGOS): Supporting development and validation of Infectious Disease Dx tests.</title>
        <authorList>
            <person name="Sproer C."/>
            <person name="Gronow S."/>
            <person name="Severitt S."/>
            <person name="Schroder I."/>
            <person name="Tallon L."/>
            <person name="Sadzewicz L."/>
            <person name="Zhao X."/>
            <person name="Boylan J."/>
            <person name="Ott S."/>
            <person name="Bowen H."/>
            <person name="Vavikolanu K."/>
            <person name="Mehta A."/>
            <person name="Aluvathingal J."/>
            <person name="Nadendla S."/>
            <person name="Lowell S."/>
            <person name="Myers T."/>
            <person name="Yan Y."/>
            <person name="Sichtig H."/>
        </authorList>
    </citation>
    <scope>NUCLEOTIDE SEQUENCE [LARGE SCALE GENOMIC DNA]</scope>
    <source>
        <strain evidence="3 5">FDAARGOS_864</strain>
    </source>
</reference>
<dbReference type="KEGG" id="rkr:I6G21_01980"/>
<reference evidence="2" key="2">
    <citation type="submission" date="2016-04" db="EMBL/GenBank/DDBJ databases">
        <authorList>
            <person name="Evans L.H."/>
            <person name="Alamgir A."/>
            <person name="Owens N."/>
            <person name="Weber N.D."/>
            <person name="Virtaneva K."/>
            <person name="Barbian K."/>
            <person name="Babar A."/>
            <person name="Rosenke K."/>
        </authorList>
    </citation>
    <scope>NUCLEOTIDE SEQUENCE [LARGE SCALE GENOMIC DNA]</scope>
    <source>
        <strain evidence="2">RUTW2-3</strain>
    </source>
</reference>
<gene>
    <name evidence="2" type="ORF">AN277_0203855</name>
    <name evidence="3" type="ORF">I6G21_01980</name>
</gene>
<organism evidence="2 4">
    <name type="scientific">Rothia kristinae</name>
    <dbReference type="NCBI Taxonomy" id="37923"/>
    <lineage>
        <taxon>Bacteria</taxon>
        <taxon>Bacillati</taxon>
        <taxon>Actinomycetota</taxon>
        <taxon>Actinomycetes</taxon>
        <taxon>Micrococcales</taxon>
        <taxon>Micrococcaceae</taxon>
        <taxon>Rothia</taxon>
    </lineage>
</organism>
<dbReference type="CDD" id="cd01983">
    <property type="entry name" value="SIMIBI"/>
    <property type="match status" value="1"/>
</dbReference>
<dbReference type="SUPFAM" id="SSF52540">
    <property type="entry name" value="P-loop containing nucleoside triphosphate hydrolases"/>
    <property type="match status" value="1"/>
</dbReference>
<evidence type="ECO:0000313" key="5">
    <source>
        <dbReference type="Proteomes" id="UP000594975"/>
    </source>
</evidence>
<dbReference type="AlphaFoldDB" id="A0A199NUA9"/>
<dbReference type="RefSeq" id="WP_061225350.1">
    <property type="nucleotide sequence ID" value="NZ_CP065738.1"/>
</dbReference>
<proteinExistence type="predicted"/>
<evidence type="ECO:0000256" key="1">
    <source>
        <dbReference type="SAM" id="MobiDB-lite"/>
    </source>
</evidence>
<dbReference type="Proteomes" id="UP000053171">
    <property type="component" value="Unassembled WGS sequence"/>
</dbReference>
<reference evidence="2 4" key="3">
    <citation type="submission" date="2016-06" db="EMBL/GenBank/DDBJ databases">
        <title>Identification of putative biosynthetic pathways for the production of bioactive secondary metabolites by the marine actinomycete Kocuria kristinae RUTW2-3.</title>
        <authorList>
            <person name="Waterworth S.C."/>
            <person name="Walmsley T.A."/>
            <person name="Matongo T."/>
            <person name="Davies-Coleman M.T."/>
            <person name="Dorrington R.A."/>
        </authorList>
    </citation>
    <scope>NUCLEOTIDE SEQUENCE [LARGE SCALE GENOMIC DNA]</scope>
    <source>
        <strain evidence="4">RuSp02-3</strain>
        <strain evidence="2">RUTW2-3</strain>
    </source>
</reference>
<dbReference type="Gene3D" id="3.40.50.300">
    <property type="entry name" value="P-loop containing nucleotide triphosphate hydrolases"/>
    <property type="match status" value="1"/>
</dbReference>
<dbReference type="EMBL" id="CP065738">
    <property type="protein sequence ID" value="QPT54002.1"/>
    <property type="molecule type" value="Genomic_DNA"/>
</dbReference>
<accession>A0A199NUA9</accession>
<dbReference type="GeneID" id="61262124"/>
<evidence type="ECO:0000313" key="3">
    <source>
        <dbReference type="EMBL" id="QPT54002.1"/>
    </source>
</evidence>
<protein>
    <submittedName>
        <fullName evidence="2">Uncharacterized protein</fullName>
    </submittedName>
</protein>